<dbReference type="GO" id="GO:0001916">
    <property type="term" value="P:positive regulation of T cell mediated cytotoxicity"/>
    <property type="evidence" value="ECO:0007669"/>
    <property type="project" value="TreeGrafter"/>
</dbReference>
<accession>A0A091NLM6</accession>
<name>A0A091NLM6_APAVI</name>
<sequence>GTFTLWLLQTSIFENTYFVNTERLGLLEDIEIASLNKYTQTFHFLQPWVQPALRRSDWHTYEEMVKVYSVQFSHTINEAAMQNRVSYSFIIQCRAGCELFPNRTSRAFIHVGYNGQDLVSLNIENCSWQLGQDTNVSRYVKSLLQSYTAFTELVDVIFSETCVDVQEVFLHYGKKALERQEQPEATVFACMPSSAQLLLVCRVTGFYPHPISVAWLWDGQEVLPGLALNTSSILPNANLTYQLRSIPAVVPGDGHSYICRVCHRSLGSRSLLIQW</sequence>
<dbReference type="InterPro" id="IPR037055">
    <property type="entry name" value="MHC_I-like_Ag-recog_sf"/>
</dbReference>
<evidence type="ECO:0000256" key="1">
    <source>
        <dbReference type="ARBA" id="ARBA00023180"/>
    </source>
</evidence>
<dbReference type="AlphaFoldDB" id="A0A091NLM6"/>
<dbReference type="PANTHER" id="PTHR16675">
    <property type="entry name" value="MHC CLASS I-RELATED"/>
    <property type="match status" value="1"/>
</dbReference>
<dbReference type="InterPro" id="IPR011161">
    <property type="entry name" value="MHC_I-like_Ag-recog"/>
</dbReference>
<dbReference type="GO" id="GO:0030883">
    <property type="term" value="F:endogenous lipid antigen binding"/>
    <property type="evidence" value="ECO:0007669"/>
    <property type="project" value="TreeGrafter"/>
</dbReference>
<dbReference type="InterPro" id="IPR003597">
    <property type="entry name" value="Ig_C1-set"/>
</dbReference>
<protein>
    <submittedName>
        <fullName evidence="3">T-cell surface glycoprotein CD1b-1</fullName>
    </submittedName>
</protein>
<dbReference type="InterPro" id="IPR011162">
    <property type="entry name" value="MHC_I/II-like_Ag-recog"/>
</dbReference>
<dbReference type="GO" id="GO:0009897">
    <property type="term" value="C:external side of plasma membrane"/>
    <property type="evidence" value="ECO:0007669"/>
    <property type="project" value="TreeGrafter"/>
</dbReference>
<dbReference type="Proteomes" id="UP000054244">
    <property type="component" value="Unassembled WGS sequence"/>
</dbReference>
<dbReference type="SMART" id="SM00407">
    <property type="entry name" value="IGc1"/>
    <property type="match status" value="1"/>
</dbReference>
<keyword evidence="4" id="KW-1185">Reference proteome</keyword>
<evidence type="ECO:0000313" key="3">
    <source>
        <dbReference type="EMBL" id="KFP89819.1"/>
    </source>
</evidence>
<dbReference type="InterPro" id="IPR007110">
    <property type="entry name" value="Ig-like_dom"/>
</dbReference>
<dbReference type="GO" id="GO:0006955">
    <property type="term" value="P:immune response"/>
    <property type="evidence" value="ECO:0007669"/>
    <property type="project" value="TreeGrafter"/>
</dbReference>
<feature type="non-terminal residue" evidence="3">
    <location>
        <position position="1"/>
    </location>
</feature>
<organism evidence="3 4">
    <name type="scientific">Apaloderma vittatum</name>
    <name type="common">Bar-tailed trogon</name>
    <dbReference type="NCBI Taxonomy" id="57397"/>
    <lineage>
        <taxon>Eukaryota</taxon>
        <taxon>Metazoa</taxon>
        <taxon>Chordata</taxon>
        <taxon>Craniata</taxon>
        <taxon>Vertebrata</taxon>
        <taxon>Euteleostomi</taxon>
        <taxon>Archelosauria</taxon>
        <taxon>Archosauria</taxon>
        <taxon>Dinosauria</taxon>
        <taxon>Saurischia</taxon>
        <taxon>Theropoda</taxon>
        <taxon>Coelurosauria</taxon>
        <taxon>Aves</taxon>
        <taxon>Neognathae</taxon>
        <taxon>Neoaves</taxon>
        <taxon>Telluraves</taxon>
        <taxon>Coraciimorphae</taxon>
        <taxon>Trogoniformes</taxon>
        <taxon>Trogonidae</taxon>
        <taxon>Apaloderma</taxon>
    </lineage>
</organism>
<dbReference type="PANTHER" id="PTHR16675:SF160">
    <property type="entry name" value="T-CELL SURFACE GLYCOPROTEIN CD1A"/>
    <property type="match status" value="1"/>
</dbReference>
<dbReference type="EMBL" id="KL385673">
    <property type="protein sequence ID" value="KFP89819.1"/>
    <property type="molecule type" value="Genomic_DNA"/>
</dbReference>
<reference evidence="3 4" key="1">
    <citation type="submission" date="2014-04" db="EMBL/GenBank/DDBJ databases">
        <title>Genome evolution of avian class.</title>
        <authorList>
            <person name="Zhang G."/>
            <person name="Li C."/>
        </authorList>
    </citation>
    <scope>NUCLEOTIDE SEQUENCE [LARGE SCALE GENOMIC DNA]</scope>
    <source>
        <strain evidence="3">BGI_N311</strain>
    </source>
</reference>
<feature type="domain" description="Ig-like" evidence="2">
    <location>
        <begin position="183"/>
        <end position="274"/>
    </location>
</feature>
<dbReference type="Pfam" id="PF07654">
    <property type="entry name" value="C1-set"/>
    <property type="match status" value="1"/>
</dbReference>
<keyword evidence="1" id="KW-0325">Glycoprotein</keyword>
<dbReference type="GO" id="GO:0071723">
    <property type="term" value="F:lipopeptide binding"/>
    <property type="evidence" value="ECO:0007669"/>
    <property type="project" value="TreeGrafter"/>
</dbReference>
<feature type="non-terminal residue" evidence="3">
    <location>
        <position position="275"/>
    </location>
</feature>
<dbReference type="GO" id="GO:0005615">
    <property type="term" value="C:extracellular space"/>
    <property type="evidence" value="ECO:0007669"/>
    <property type="project" value="TreeGrafter"/>
</dbReference>
<dbReference type="InterPro" id="IPR036179">
    <property type="entry name" value="Ig-like_dom_sf"/>
</dbReference>
<dbReference type="Gene3D" id="3.30.500.10">
    <property type="entry name" value="MHC class I-like antigen recognition-like"/>
    <property type="match status" value="1"/>
</dbReference>
<dbReference type="InterPro" id="IPR050208">
    <property type="entry name" value="MHC_class-I_related"/>
</dbReference>
<dbReference type="GO" id="GO:0048007">
    <property type="term" value="P:antigen processing and presentation, exogenous lipid antigen via MHC class Ib"/>
    <property type="evidence" value="ECO:0007669"/>
    <property type="project" value="TreeGrafter"/>
</dbReference>
<dbReference type="GO" id="GO:0030884">
    <property type="term" value="F:exogenous lipid antigen binding"/>
    <property type="evidence" value="ECO:0007669"/>
    <property type="project" value="TreeGrafter"/>
</dbReference>
<dbReference type="SUPFAM" id="SSF48726">
    <property type="entry name" value="Immunoglobulin"/>
    <property type="match status" value="1"/>
</dbReference>
<dbReference type="GO" id="GO:0048006">
    <property type="term" value="P:antigen processing and presentation, endogenous lipid antigen via MHC class Ib"/>
    <property type="evidence" value="ECO:0007669"/>
    <property type="project" value="TreeGrafter"/>
</dbReference>
<proteinExistence type="predicted"/>
<evidence type="ECO:0000313" key="4">
    <source>
        <dbReference type="Proteomes" id="UP000054244"/>
    </source>
</evidence>
<dbReference type="SUPFAM" id="SSF54452">
    <property type="entry name" value="MHC antigen-recognition domain"/>
    <property type="match status" value="1"/>
</dbReference>
<gene>
    <name evidence="3" type="ORF">N311_07496</name>
</gene>
<dbReference type="Gene3D" id="2.60.40.10">
    <property type="entry name" value="Immunoglobulins"/>
    <property type="match status" value="1"/>
</dbReference>
<dbReference type="InterPro" id="IPR013783">
    <property type="entry name" value="Ig-like_fold"/>
</dbReference>
<dbReference type="PROSITE" id="PS50835">
    <property type="entry name" value="IG_LIKE"/>
    <property type="match status" value="1"/>
</dbReference>
<evidence type="ECO:0000259" key="2">
    <source>
        <dbReference type="PROSITE" id="PS50835"/>
    </source>
</evidence>
<dbReference type="Pfam" id="PF16497">
    <property type="entry name" value="MHC_I_3"/>
    <property type="match status" value="1"/>
</dbReference>